<dbReference type="Proteomes" id="UP001154282">
    <property type="component" value="Unassembled WGS sequence"/>
</dbReference>
<name>A0AAV0NH27_9ROSI</name>
<gene>
    <name evidence="1" type="ORF">LITE_LOCUS33281</name>
</gene>
<dbReference type="EMBL" id="CAMGYJ010000008">
    <property type="protein sequence ID" value="CAI0457794.1"/>
    <property type="molecule type" value="Genomic_DNA"/>
</dbReference>
<organism evidence="1 2">
    <name type="scientific">Linum tenue</name>
    <dbReference type="NCBI Taxonomy" id="586396"/>
    <lineage>
        <taxon>Eukaryota</taxon>
        <taxon>Viridiplantae</taxon>
        <taxon>Streptophyta</taxon>
        <taxon>Embryophyta</taxon>
        <taxon>Tracheophyta</taxon>
        <taxon>Spermatophyta</taxon>
        <taxon>Magnoliopsida</taxon>
        <taxon>eudicotyledons</taxon>
        <taxon>Gunneridae</taxon>
        <taxon>Pentapetalae</taxon>
        <taxon>rosids</taxon>
        <taxon>fabids</taxon>
        <taxon>Malpighiales</taxon>
        <taxon>Linaceae</taxon>
        <taxon>Linum</taxon>
    </lineage>
</organism>
<proteinExistence type="predicted"/>
<protein>
    <submittedName>
        <fullName evidence="1">Uncharacterized protein</fullName>
    </submittedName>
</protein>
<keyword evidence="2" id="KW-1185">Reference proteome</keyword>
<comment type="caution">
    <text evidence="1">The sequence shown here is derived from an EMBL/GenBank/DDBJ whole genome shotgun (WGS) entry which is preliminary data.</text>
</comment>
<accession>A0AAV0NH27</accession>
<sequence>GECDVERGGEIRHLPATRRRTTCWRRKKGGWWCQVSRRIRTWMSIRWIPKLGTRLWPCSGSTLLPDSPFSIPMATPPTSAKCMSSSSSSGLISESTSCAMTIQAMEHLLETRRSPAS</sequence>
<feature type="non-terminal residue" evidence="1">
    <location>
        <position position="1"/>
    </location>
</feature>
<reference evidence="1" key="1">
    <citation type="submission" date="2022-08" db="EMBL/GenBank/DDBJ databases">
        <authorList>
            <person name="Gutierrez-Valencia J."/>
        </authorList>
    </citation>
    <scope>NUCLEOTIDE SEQUENCE</scope>
</reference>
<dbReference type="AlphaFoldDB" id="A0AAV0NH27"/>
<evidence type="ECO:0000313" key="1">
    <source>
        <dbReference type="EMBL" id="CAI0457794.1"/>
    </source>
</evidence>
<evidence type="ECO:0000313" key="2">
    <source>
        <dbReference type="Proteomes" id="UP001154282"/>
    </source>
</evidence>